<dbReference type="AlphaFoldDB" id="A0A0H4PIB1"/>
<dbReference type="EMBL" id="CP012040">
    <property type="protein sequence ID" value="AKP52785.1"/>
    <property type="molecule type" value="Genomic_DNA"/>
</dbReference>
<accession>A0A0H4PIB1</accession>
<organism evidence="1 2">
    <name type="scientific">Cyclobacterium amurskyense</name>
    <dbReference type="NCBI Taxonomy" id="320787"/>
    <lineage>
        <taxon>Bacteria</taxon>
        <taxon>Pseudomonadati</taxon>
        <taxon>Bacteroidota</taxon>
        <taxon>Cytophagia</taxon>
        <taxon>Cytophagales</taxon>
        <taxon>Cyclobacteriaceae</taxon>
        <taxon>Cyclobacterium</taxon>
    </lineage>
</organism>
<dbReference type="RefSeq" id="WP_048642968.1">
    <property type="nucleotide sequence ID" value="NZ_CAXBGM010000208.1"/>
</dbReference>
<gene>
    <name evidence="1" type="ORF">CA2015_3396</name>
</gene>
<keyword evidence="2" id="KW-1185">Reference proteome</keyword>
<dbReference type="OrthoDB" id="9991494at2"/>
<evidence type="ECO:0000313" key="1">
    <source>
        <dbReference type="EMBL" id="AKP52785.1"/>
    </source>
</evidence>
<reference evidence="1 2" key="1">
    <citation type="submission" date="2015-07" db="EMBL/GenBank/DDBJ databases">
        <authorList>
            <person name="Kim K.M."/>
        </authorList>
    </citation>
    <scope>NUCLEOTIDE SEQUENCE [LARGE SCALE GENOMIC DNA]</scope>
    <source>
        <strain evidence="1 2">KCTC 12363</strain>
    </source>
</reference>
<sequence>MRTSIVVMMIVASSLVASCGKKQVESQIDTSIEEIEVPTEMNEEEVLSETEDSVEVLEEVAIPEQ</sequence>
<evidence type="ECO:0000313" key="2">
    <source>
        <dbReference type="Proteomes" id="UP000036520"/>
    </source>
</evidence>
<dbReference type="Proteomes" id="UP000036520">
    <property type="component" value="Chromosome"/>
</dbReference>
<name>A0A0H4PIB1_9BACT</name>
<proteinExistence type="predicted"/>
<protein>
    <submittedName>
        <fullName evidence="1">Uncharacterized protein</fullName>
    </submittedName>
</protein>
<dbReference type="PROSITE" id="PS51257">
    <property type="entry name" value="PROKAR_LIPOPROTEIN"/>
    <property type="match status" value="1"/>
</dbReference>
<dbReference type="KEGG" id="camu:CA2015_3396"/>